<name>A0AA39R8Z4_9LECA</name>
<feature type="compositionally biased region" description="Pro residues" evidence="2">
    <location>
        <begin position="55"/>
        <end position="65"/>
    </location>
</feature>
<reference evidence="3" key="1">
    <citation type="submission" date="2023-03" db="EMBL/GenBank/DDBJ databases">
        <title>Complete genome of Cladonia borealis.</title>
        <authorList>
            <person name="Park H."/>
        </authorList>
    </citation>
    <scope>NUCLEOTIDE SEQUENCE</scope>
    <source>
        <strain evidence="3">ANT050790</strain>
    </source>
</reference>
<feature type="coiled-coil region" evidence="1">
    <location>
        <begin position="136"/>
        <end position="205"/>
    </location>
</feature>
<feature type="coiled-coil region" evidence="1">
    <location>
        <begin position="238"/>
        <end position="265"/>
    </location>
</feature>
<feature type="compositionally biased region" description="Basic and acidic residues" evidence="2">
    <location>
        <begin position="1"/>
        <end position="21"/>
    </location>
</feature>
<evidence type="ECO:0000313" key="3">
    <source>
        <dbReference type="EMBL" id="KAK0515899.1"/>
    </source>
</evidence>
<proteinExistence type="predicted"/>
<comment type="caution">
    <text evidence="3">The sequence shown here is derived from an EMBL/GenBank/DDBJ whole genome shotgun (WGS) entry which is preliminary data.</text>
</comment>
<feature type="region of interest" description="Disordered" evidence="2">
    <location>
        <begin position="1"/>
        <end position="65"/>
    </location>
</feature>
<dbReference type="AlphaFoldDB" id="A0AA39R8Z4"/>
<gene>
    <name evidence="3" type="ORF">JMJ35_001933</name>
</gene>
<evidence type="ECO:0000313" key="4">
    <source>
        <dbReference type="Proteomes" id="UP001166286"/>
    </source>
</evidence>
<evidence type="ECO:0000256" key="1">
    <source>
        <dbReference type="SAM" id="Coils"/>
    </source>
</evidence>
<keyword evidence="1" id="KW-0175">Coiled coil</keyword>
<protein>
    <submittedName>
        <fullName evidence="3">Uncharacterized protein</fullName>
    </submittedName>
</protein>
<keyword evidence="4" id="KW-1185">Reference proteome</keyword>
<organism evidence="3 4">
    <name type="scientific">Cladonia borealis</name>
    <dbReference type="NCBI Taxonomy" id="184061"/>
    <lineage>
        <taxon>Eukaryota</taxon>
        <taxon>Fungi</taxon>
        <taxon>Dikarya</taxon>
        <taxon>Ascomycota</taxon>
        <taxon>Pezizomycotina</taxon>
        <taxon>Lecanoromycetes</taxon>
        <taxon>OSLEUM clade</taxon>
        <taxon>Lecanoromycetidae</taxon>
        <taxon>Lecanorales</taxon>
        <taxon>Lecanorineae</taxon>
        <taxon>Cladoniaceae</taxon>
        <taxon>Cladonia</taxon>
    </lineage>
</organism>
<sequence length="329" mass="36649">MNQHDRISSGSKNRTDTRDEGQPGVRPALFSRHVRNSETSKQSAISHLAYDPHLSKPPDPAPLPPIQTQVSFEAVLTQISAPLQAPHPRRALPYSSTERSTVFTLPPLTLSPPKSASFTSHSDMSQPETWFDDTNLQSLQRENADLISAYSQAQARIAELDATLQASSAEVAKLFKERQGLKAKIEILEAEAEELQSNAEQSQQHTFAKDAQYSQILEFSTRLQTQAMSDSQQRKLDYEKWEHERQAMLQTITNLRAEVRSLRKSYGSVAQMQLQSAEGSTTGPIATNVSGTSKDLEAEVQVLREANTVMQNTLDKMWQEDIVGKDDDG</sequence>
<dbReference type="Proteomes" id="UP001166286">
    <property type="component" value="Unassembled WGS sequence"/>
</dbReference>
<accession>A0AA39R8Z4</accession>
<dbReference type="EMBL" id="JAFEKC020000003">
    <property type="protein sequence ID" value="KAK0515899.1"/>
    <property type="molecule type" value="Genomic_DNA"/>
</dbReference>
<evidence type="ECO:0000256" key="2">
    <source>
        <dbReference type="SAM" id="MobiDB-lite"/>
    </source>
</evidence>